<accession>A0A4Y2RHV2</accession>
<dbReference type="Proteomes" id="UP000499080">
    <property type="component" value="Unassembled WGS sequence"/>
</dbReference>
<dbReference type="EMBL" id="BGPR01017163">
    <property type="protein sequence ID" value="GBN75293.1"/>
    <property type="molecule type" value="Genomic_DNA"/>
</dbReference>
<gene>
    <name evidence="1" type="ORF">AVEN_261209_1</name>
</gene>
<proteinExistence type="predicted"/>
<evidence type="ECO:0000313" key="2">
    <source>
        <dbReference type="Proteomes" id="UP000499080"/>
    </source>
</evidence>
<name>A0A4Y2RHV2_ARAVE</name>
<protein>
    <submittedName>
        <fullName evidence="1">Uncharacterized protein</fullName>
    </submittedName>
</protein>
<keyword evidence="2" id="KW-1185">Reference proteome</keyword>
<dbReference type="AlphaFoldDB" id="A0A4Y2RHV2"/>
<evidence type="ECO:0000313" key="1">
    <source>
        <dbReference type="EMBL" id="GBN75293.1"/>
    </source>
</evidence>
<sequence>MVEATRQHLLDCVALVHDDLLKRPDFVLEVMKANDPMDLIRFRSEELERRRIRRKIRARRRRSIQLPELRRNICTWSYESRILSR</sequence>
<comment type="caution">
    <text evidence="1">The sequence shown here is derived from an EMBL/GenBank/DDBJ whole genome shotgun (WGS) entry which is preliminary data.</text>
</comment>
<organism evidence="1 2">
    <name type="scientific">Araneus ventricosus</name>
    <name type="common">Orbweaver spider</name>
    <name type="synonym">Epeira ventricosa</name>
    <dbReference type="NCBI Taxonomy" id="182803"/>
    <lineage>
        <taxon>Eukaryota</taxon>
        <taxon>Metazoa</taxon>
        <taxon>Ecdysozoa</taxon>
        <taxon>Arthropoda</taxon>
        <taxon>Chelicerata</taxon>
        <taxon>Arachnida</taxon>
        <taxon>Araneae</taxon>
        <taxon>Araneomorphae</taxon>
        <taxon>Entelegynae</taxon>
        <taxon>Araneoidea</taxon>
        <taxon>Araneidae</taxon>
        <taxon>Araneus</taxon>
    </lineage>
</organism>
<reference evidence="1 2" key="1">
    <citation type="journal article" date="2019" name="Sci. Rep.">
        <title>Orb-weaving spider Araneus ventricosus genome elucidates the spidroin gene catalogue.</title>
        <authorList>
            <person name="Kono N."/>
            <person name="Nakamura H."/>
            <person name="Ohtoshi R."/>
            <person name="Moran D.A.P."/>
            <person name="Shinohara A."/>
            <person name="Yoshida Y."/>
            <person name="Fujiwara M."/>
            <person name="Mori M."/>
            <person name="Tomita M."/>
            <person name="Arakawa K."/>
        </authorList>
    </citation>
    <scope>NUCLEOTIDE SEQUENCE [LARGE SCALE GENOMIC DNA]</scope>
</reference>